<dbReference type="EMBL" id="NOZQ01000070">
    <property type="protein sequence ID" value="OYD16360.1"/>
    <property type="molecule type" value="Genomic_DNA"/>
</dbReference>
<name>A0A235BVD5_UNCW3</name>
<evidence type="ECO:0000256" key="5">
    <source>
        <dbReference type="SAM" id="Phobius"/>
    </source>
</evidence>
<dbReference type="GO" id="GO:0016989">
    <property type="term" value="F:sigma factor antagonist activity"/>
    <property type="evidence" value="ECO:0007669"/>
    <property type="project" value="TreeGrafter"/>
</dbReference>
<dbReference type="GO" id="GO:0006417">
    <property type="term" value="P:regulation of translation"/>
    <property type="evidence" value="ECO:0007669"/>
    <property type="project" value="TreeGrafter"/>
</dbReference>
<feature type="transmembrane region" description="Helical" evidence="5">
    <location>
        <begin position="89"/>
        <end position="108"/>
    </location>
</feature>
<dbReference type="PANTHER" id="PTHR37461:SF1">
    <property type="entry name" value="ANTI-SIGMA-K FACTOR RSKA"/>
    <property type="match status" value="1"/>
</dbReference>
<comment type="subcellular location">
    <subcellularLocation>
        <location evidence="1">Membrane</location>
        <topology evidence="1">Single-pass membrane protein</topology>
    </subcellularLocation>
</comment>
<keyword evidence="2 5" id="KW-0812">Transmembrane</keyword>
<dbReference type="InterPro" id="IPR051474">
    <property type="entry name" value="Anti-sigma-K/W_factor"/>
</dbReference>
<evidence type="ECO:0000313" key="7">
    <source>
        <dbReference type="EMBL" id="OYD16360.1"/>
    </source>
</evidence>
<dbReference type="Proteomes" id="UP000215215">
    <property type="component" value="Unassembled WGS sequence"/>
</dbReference>
<dbReference type="GO" id="GO:0016020">
    <property type="term" value="C:membrane"/>
    <property type="evidence" value="ECO:0007669"/>
    <property type="project" value="UniProtKB-SubCell"/>
</dbReference>
<keyword evidence="4 5" id="KW-0472">Membrane</keyword>
<dbReference type="Gene3D" id="1.10.10.1320">
    <property type="entry name" value="Anti-sigma factor, zinc-finger domain"/>
    <property type="match status" value="1"/>
</dbReference>
<comment type="caution">
    <text evidence="7">The sequence shown here is derived from an EMBL/GenBank/DDBJ whole genome shotgun (WGS) entry which is preliminary data.</text>
</comment>
<evidence type="ECO:0000256" key="1">
    <source>
        <dbReference type="ARBA" id="ARBA00004167"/>
    </source>
</evidence>
<evidence type="ECO:0000256" key="4">
    <source>
        <dbReference type="ARBA" id="ARBA00023136"/>
    </source>
</evidence>
<evidence type="ECO:0000256" key="3">
    <source>
        <dbReference type="ARBA" id="ARBA00022989"/>
    </source>
</evidence>
<evidence type="ECO:0000256" key="2">
    <source>
        <dbReference type="ARBA" id="ARBA00022692"/>
    </source>
</evidence>
<keyword evidence="3 5" id="KW-1133">Transmembrane helix</keyword>
<dbReference type="AlphaFoldDB" id="A0A235BVD5"/>
<reference evidence="7 8" key="1">
    <citation type="submission" date="2017-07" db="EMBL/GenBank/DDBJ databases">
        <title>Recovery of genomes from metagenomes via a dereplication, aggregation, and scoring strategy.</title>
        <authorList>
            <person name="Sieber C.M."/>
            <person name="Probst A.J."/>
            <person name="Sharrar A."/>
            <person name="Thomas B.C."/>
            <person name="Hess M."/>
            <person name="Tringe S.G."/>
            <person name="Banfield J.F."/>
        </authorList>
    </citation>
    <scope>NUCLEOTIDE SEQUENCE [LARGE SCALE GENOMIC DNA]</scope>
    <source>
        <strain evidence="7">JGI_Cruoil_03_44_89</strain>
    </source>
</reference>
<dbReference type="PANTHER" id="PTHR37461">
    <property type="entry name" value="ANTI-SIGMA-K FACTOR RSKA"/>
    <property type="match status" value="1"/>
</dbReference>
<accession>A0A235BVD5</accession>
<dbReference type="InterPro" id="IPR027383">
    <property type="entry name" value="Znf_put"/>
</dbReference>
<evidence type="ECO:0000313" key="8">
    <source>
        <dbReference type="Proteomes" id="UP000215215"/>
    </source>
</evidence>
<evidence type="ECO:0000259" key="6">
    <source>
        <dbReference type="Pfam" id="PF13490"/>
    </source>
</evidence>
<dbReference type="InterPro" id="IPR041916">
    <property type="entry name" value="Anti_sigma_zinc_sf"/>
</dbReference>
<proteinExistence type="predicted"/>
<gene>
    <name evidence="7" type="ORF">CH333_03605</name>
</gene>
<protein>
    <recommendedName>
        <fullName evidence="6">Putative zinc-finger domain-containing protein</fullName>
    </recommendedName>
</protein>
<dbReference type="Pfam" id="PF13490">
    <property type="entry name" value="zf-HC2"/>
    <property type="match status" value="1"/>
</dbReference>
<sequence>MKCDEYKEDRILYVYGELRGERKRRFEEHLSSCPHCKKYIEDFRATLSLYEQLPNDEPSEKTVRRILKTSKRMHKPAPRRERSVFTWRLRWAIPALVGAVALFLVFLLPRSGGNRWEDNFEEVMDSMNQELCLLTEHENLNYYIDTQIEEIESELSELSEGW</sequence>
<organism evidence="7 8">
    <name type="scientific">candidate division WOR-3 bacterium JGI_Cruoil_03_44_89</name>
    <dbReference type="NCBI Taxonomy" id="1973748"/>
    <lineage>
        <taxon>Bacteria</taxon>
        <taxon>Bacteria division WOR-3</taxon>
    </lineage>
</organism>
<feature type="domain" description="Putative zinc-finger" evidence="6">
    <location>
        <begin position="3"/>
        <end position="36"/>
    </location>
</feature>